<evidence type="ECO:0000313" key="3">
    <source>
        <dbReference type="Proteomes" id="UP001596956"/>
    </source>
</evidence>
<dbReference type="EMBL" id="JBHTHR010000246">
    <property type="protein sequence ID" value="MFD0801552.1"/>
    <property type="molecule type" value="Genomic_DNA"/>
</dbReference>
<proteinExistence type="predicted"/>
<protein>
    <submittedName>
        <fullName evidence="2">Phenylalanine--tRNA ligase subunit alpha</fullName>
    </submittedName>
</protein>
<organism evidence="2 3">
    <name type="scientific">Streptomonospora algeriensis</name>
    <dbReference type="NCBI Taxonomy" id="995084"/>
    <lineage>
        <taxon>Bacteria</taxon>
        <taxon>Bacillati</taxon>
        <taxon>Actinomycetota</taxon>
        <taxon>Actinomycetes</taxon>
        <taxon>Streptosporangiales</taxon>
        <taxon>Nocardiopsidaceae</taxon>
        <taxon>Streptomonospora</taxon>
    </lineage>
</organism>
<dbReference type="Pfam" id="PF02912">
    <property type="entry name" value="Phe_tRNA-synt_N"/>
    <property type="match status" value="1"/>
</dbReference>
<name>A0ABW3BEK7_9ACTN</name>
<dbReference type="InterPro" id="IPR004188">
    <property type="entry name" value="Phe-tRNA_ligase_II_N"/>
</dbReference>
<dbReference type="SUPFAM" id="SSF46589">
    <property type="entry name" value="tRNA-binding arm"/>
    <property type="match status" value="1"/>
</dbReference>
<keyword evidence="3" id="KW-1185">Reference proteome</keyword>
<evidence type="ECO:0000259" key="1">
    <source>
        <dbReference type="Pfam" id="PF02912"/>
    </source>
</evidence>
<feature type="non-terminal residue" evidence="2">
    <location>
        <position position="73"/>
    </location>
</feature>
<gene>
    <name evidence="2" type="ORF">ACFQZU_09500</name>
</gene>
<dbReference type="InterPro" id="IPR010978">
    <property type="entry name" value="tRNA-bd_arm"/>
</dbReference>
<sequence>MSAPNNQFDPVEVTPLHPDEVARMRDEALAAIAAATTLEELKQVRLAHAGDRSPLALANREIGALAPSARAEA</sequence>
<reference evidence="3" key="1">
    <citation type="journal article" date="2019" name="Int. J. Syst. Evol. Microbiol.">
        <title>The Global Catalogue of Microorganisms (GCM) 10K type strain sequencing project: providing services to taxonomists for standard genome sequencing and annotation.</title>
        <authorList>
            <consortium name="The Broad Institute Genomics Platform"/>
            <consortium name="The Broad Institute Genome Sequencing Center for Infectious Disease"/>
            <person name="Wu L."/>
            <person name="Ma J."/>
        </authorList>
    </citation>
    <scope>NUCLEOTIDE SEQUENCE [LARGE SCALE GENOMIC DNA]</scope>
    <source>
        <strain evidence="3">CCUG 63369</strain>
    </source>
</reference>
<evidence type="ECO:0000313" key="2">
    <source>
        <dbReference type="EMBL" id="MFD0801552.1"/>
    </source>
</evidence>
<accession>A0ABW3BEK7</accession>
<feature type="domain" description="Phenylalanine-tRNA ligase class II N-terminal" evidence="1">
    <location>
        <begin position="36"/>
        <end position="73"/>
    </location>
</feature>
<dbReference type="GO" id="GO:0016874">
    <property type="term" value="F:ligase activity"/>
    <property type="evidence" value="ECO:0007669"/>
    <property type="project" value="UniProtKB-KW"/>
</dbReference>
<keyword evidence="2" id="KW-0436">Ligase</keyword>
<comment type="caution">
    <text evidence="2">The sequence shown here is derived from an EMBL/GenBank/DDBJ whole genome shotgun (WGS) entry which is preliminary data.</text>
</comment>
<dbReference type="Proteomes" id="UP001596956">
    <property type="component" value="Unassembled WGS sequence"/>
</dbReference>